<feature type="transmembrane region" description="Helical" evidence="6">
    <location>
        <begin position="54"/>
        <end position="73"/>
    </location>
</feature>
<dbReference type="AlphaFoldDB" id="A0A164SK01"/>
<dbReference type="Pfam" id="PF00083">
    <property type="entry name" value="Sugar_tr"/>
    <property type="match status" value="1"/>
</dbReference>
<dbReference type="GO" id="GO:0022857">
    <property type="term" value="F:transmembrane transporter activity"/>
    <property type="evidence" value="ECO:0007669"/>
    <property type="project" value="InterPro"/>
</dbReference>
<comment type="caution">
    <text evidence="7">The sequence shown here is derived from an EMBL/GenBank/DDBJ whole genome shotgun (WGS) entry which is preliminary data.</text>
</comment>
<feature type="region of interest" description="Disordered" evidence="5">
    <location>
        <begin position="1"/>
        <end position="26"/>
    </location>
</feature>
<proteinExistence type="predicted"/>
<name>A0A164SK01_9CRUS</name>
<protein>
    <recommendedName>
        <fullName evidence="9">Organic cation transporter protein</fullName>
    </recommendedName>
</protein>
<feature type="transmembrane region" description="Helical" evidence="6">
    <location>
        <begin position="257"/>
        <end position="275"/>
    </location>
</feature>
<feature type="transmembrane region" description="Helical" evidence="6">
    <location>
        <begin position="471"/>
        <end position="491"/>
    </location>
</feature>
<evidence type="ECO:0000256" key="1">
    <source>
        <dbReference type="ARBA" id="ARBA00004141"/>
    </source>
</evidence>
<feature type="transmembrane region" description="Helical" evidence="6">
    <location>
        <begin position="230"/>
        <end position="250"/>
    </location>
</feature>
<feature type="transmembrane region" description="Helical" evidence="6">
    <location>
        <begin position="170"/>
        <end position="189"/>
    </location>
</feature>
<comment type="subcellular location">
    <subcellularLocation>
        <location evidence="1">Membrane</location>
        <topology evidence="1">Multi-pass membrane protein</topology>
    </subcellularLocation>
</comment>
<keyword evidence="2 6" id="KW-0812">Transmembrane</keyword>
<dbReference type="Proteomes" id="UP000076858">
    <property type="component" value="Unassembled WGS sequence"/>
</dbReference>
<evidence type="ECO:0000256" key="4">
    <source>
        <dbReference type="ARBA" id="ARBA00023136"/>
    </source>
</evidence>
<dbReference type="InterPro" id="IPR036259">
    <property type="entry name" value="MFS_trans_sf"/>
</dbReference>
<feature type="transmembrane region" description="Helical" evidence="6">
    <location>
        <begin position="407"/>
        <end position="430"/>
    </location>
</feature>
<sequence>MGMAEHSSTSSICDEDDSTKSQQNDLKTQQGESFNYDDILEHVGQLGQYQLRTFLWLCVPAFFPGMVVMSYTFTGAVPDYRCFVEGCDADYSVSSESNHFFTPWLNNTIPWKEDNTPDQCNRYNYTWTNLEECQQPNAPTDPTMIVGCDHWIYDTSLFQSTIVTENWPQVGFSVNVVLLATLTTGLAFSPNFITFCVLRFLCGVTAIGHFLILFVWGVEAVGKKYRVMCGFIYQCVFTVGCAVLGLVAFYIRDWKNLQLVISVPMFALVSLYWVVPESIRWLIAKKRYSEARLLILQAAKMNKKNVPDHLIFVEKEKSDDTGGRDHEGEPVSGSVSKGESIQDVFHSKVLLKRFAIMFLAWAVEIPAYISGIFLVDKLGRRPTLSGGLIASGVACLITGLVPEDPPAIRITFSMLGKLFISCVMATVYSYTSDLFPTSARSAAVGLCSTFGRVGGILAPIIATAGRKIDPALPFIVFAGVNLSVGLLCLLLPETNKTTLPDTVEEAEEMEKYTLSCLRRSKNRMEEPKGTIDDSVSM</sequence>
<evidence type="ECO:0000313" key="8">
    <source>
        <dbReference type="Proteomes" id="UP000076858"/>
    </source>
</evidence>
<dbReference type="EMBL" id="LRGB01002003">
    <property type="protein sequence ID" value="KZS09702.1"/>
    <property type="molecule type" value="Genomic_DNA"/>
</dbReference>
<evidence type="ECO:0008006" key="9">
    <source>
        <dbReference type="Google" id="ProtNLM"/>
    </source>
</evidence>
<evidence type="ECO:0000256" key="6">
    <source>
        <dbReference type="SAM" id="Phobius"/>
    </source>
</evidence>
<accession>A0A164SK01</accession>
<organism evidence="7 8">
    <name type="scientific">Daphnia magna</name>
    <dbReference type="NCBI Taxonomy" id="35525"/>
    <lineage>
        <taxon>Eukaryota</taxon>
        <taxon>Metazoa</taxon>
        <taxon>Ecdysozoa</taxon>
        <taxon>Arthropoda</taxon>
        <taxon>Crustacea</taxon>
        <taxon>Branchiopoda</taxon>
        <taxon>Diplostraca</taxon>
        <taxon>Cladocera</taxon>
        <taxon>Anomopoda</taxon>
        <taxon>Daphniidae</taxon>
        <taxon>Daphnia</taxon>
    </lineage>
</organism>
<dbReference type="STRING" id="35525.A0A164SK01"/>
<evidence type="ECO:0000256" key="2">
    <source>
        <dbReference type="ARBA" id="ARBA00022692"/>
    </source>
</evidence>
<keyword evidence="3 6" id="KW-1133">Transmembrane helix</keyword>
<feature type="compositionally biased region" description="Polar residues" evidence="5">
    <location>
        <begin position="1"/>
        <end position="12"/>
    </location>
</feature>
<dbReference type="InterPro" id="IPR005828">
    <property type="entry name" value="MFS_sugar_transport-like"/>
</dbReference>
<dbReference type="InterPro" id="IPR011701">
    <property type="entry name" value="MFS"/>
</dbReference>
<dbReference type="OrthoDB" id="6894481at2759"/>
<evidence type="ECO:0000256" key="3">
    <source>
        <dbReference type="ARBA" id="ARBA00022989"/>
    </source>
</evidence>
<evidence type="ECO:0000313" key="7">
    <source>
        <dbReference type="EMBL" id="KZS09702.1"/>
    </source>
</evidence>
<keyword evidence="8" id="KW-1185">Reference proteome</keyword>
<dbReference type="Gene3D" id="1.20.1250.20">
    <property type="entry name" value="MFS general substrate transporter like domains"/>
    <property type="match status" value="1"/>
</dbReference>
<feature type="transmembrane region" description="Helical" evidence="6">
    <location>
        <begin position="354"/>
        <end position="375"/>
    </location>
</feature>
<dbReference type="Pfam" id="PF07690">
    <property type="entry name" value="MFS_1"/>
    <property type="match status" value="1"/>
</dbReference>
<dbReference type="SUPFAM" id="SSF103473">
    <property type="entry name" value="MFS general substrate transporter"/>
    <property type="match status" value="1"/>
</dbReference>
<feature type="transmembrane region" description="Helical" evidence="6">
    <location>
        <begin position="442"/>
        <end position="465"/>
    </location>
</feature>
<reference evidence="7 8" key="1">
    <citation type="submission" date="2016-03" db="EMBL/GenBank/DDBJ databases">
        <title>EvidentialGene: Evidence-directed Construction of Genes on Genomes.</title>
        <authorList>
            <person name="Gilbert D.G."/>
            <person name="Choi J.-H."/>
            <person name="Mockaitis K."/>
            <person name="Colbourne J."/>
            <person name="Pfrender M."/>
        </authorList>
    </citation>
    <scope>NUCLEOTIDE SEQUENCE [LARGE SCALE GENOMIC DNA]</scope>
    <source>
        <strain evidence="7 8">Xinb3</strain>
        <tissue evidence="7">Complete organism</tissue>
    </source>
</reference>
<gene>
    <name evidence="7" type="ORF">APZ42_025994</name>
</gene>
<dbReference type="GO" id="GO:0016020">
    <property type="term" value="C:membrane"/>
    <property type="evidence" value="ECO:0007669"/>
    <property type="project" value="UniProtKB-SubCell"/>
</dbReference>
<feature type="transmembrane region" description="Helical" evidence="6">
    <location>
        <begin position="382"/>
        <end position="401"/>
    </location>
</feature>
<dbReference type="PANTHER" id="PTHR24064">
    <property type="entry name" value="SOLUTE CARRIER FAMILY 22 MEMBER"/>
    <property type="match status" value="1"/>
</dbReference>
<feature type="transmembrane region" description="Helical" evidence="6">
    <location>
        <begin position="196"/>
        <end position="218"/>
    </location>
</feature>
<evidence type="ECO:0000256" key="5">
    <source>
        <dbReference type="SAM" id="MobiDB-lite"/>
    </source>
</evidence>
<keyword evidence="4 6" id="KW-0472">Membrane</keyword>